<keyword evidence="3" id="KW-1185">Reference proteome</keyword>
<proteinExistence type="predicted"/>
<evidence type="ECO:0000313" key="2">
    <source>
        <dbReference type="EMBL" id="SDT40151.1"/>
    </source>
</evidence>
<protein>
    <submittedName>
        <fullName evidence="2">Pilus assembly protein CpaD</fullName>
    </submittedName>
</protein>
<reference evidence="3" key="1">
    <citation type="submission" date="2016-10" db="EMBL/GenBank/DDBJ databases">
        <authorList>
            <person name="Varghese N."/>
            <person name="Submissions S."/>
        </authorList>
    </citation>
    <scope>NUCLEOTIDE SEQUENCE [LARGE SCALE GENOMIC DNA]</scope>
    <source>
        <strain evidence="3">GAS369</strain>
    </source>
</reference>
<dbReference type="EMBL" id="LT629750">
    <property type="protein sequence ID" value="SDT40151.1"/>
    <property type="molecule type" value="Genomic_DNA"/>
</dbReference>
<dbReference type="Pfam" id="PF09476">
    <property type="entry name" value="Pilus_CpaD"/>
    <property type="match status" value="1"/>
</dbReference>
<name>A0A1H2A2D2_9BRAD</name>
<feature type="region of interest" description="Disordered" evidence="1">
    <location>
        <begin position="225"/>
        <end position="248"/>
    </location>
</feature>
<organism evidence="2 3">
    <name type="scientific">Bradyrhizobium canariense</name>
    <dbReference type="NCBI Taxonomy" id="255045"/>
    <lineage>
        <taxon>Bacteria</taxon>
        <taxon>Pseudomonadati</taxon>
        <taxon>Pseudomonadota</taxon>
        <taxon>Alphaproteobacteria</taxon>
        <taxon>Hyphomicrobiales</taxon>
        <taxon>Nitrobacteraceae</taxon>
        <taxon>Bradyrhizobium</taxon>
    </lineage>
</organism>
<gene>
    <name evidence="2" type="ORF">SAMN05444158_5843</name>
</gene>
<dbReference type="Proteomes" id="UP000243904">
    <property type="component" value="Chromosome I"/>
</dbReference>
<evidence type="ECO:0000313" key="3">
    <source>
        <dbReference type="Proteomes" id="UP000243904"/>
    </source>
</evidence>
<dbReference type="InterPro" id="IPR013361">
    <property type="entry name" value="Pilus_CpaD"/>
</dbReference>
<dbReference type="PROSITE" id="PS51257">
    <property type="entry name" value="PROKAR_LIPOPROTEIN"/>
    <property type="match status" value="1"/>
</dbReference>
<dbReference type="InterPro" id="IPR019027">
    <property type="entry name" value="Pilus_biogenesis_CpaD-related"/>
</dbReference>
<evidence type="ECO:0000256" key="1">
    <source>
        <dbReference type="SAM" id="MobiDB-lite"/>
    </source>
</evidence>
<sequence length="248" mass="26696">MTMTIKTPVDRNRVFRVAGALVGLAVALGACTHTSDEVTTASIPDDYRLRHPITVQEADRSLVIFVGHARGGLAASDRADVMGLAQTWRQEATGPINADVPVDTPNAAAAADAFREVQSLLTAGGVPPRGIVVRHYHPNDPRLMATIRLTYPKISAVAGPCGLWPEDLGPSVKDKSYLENKDYYNFGCAAQRNVAAMIDNPSDLAQPRSETPAYAARRSEAFEKYRKGNSTATTYPEADKAKLSDTGK</sequence>
<feature type="compositionally biased region" description="Basic and acidic residues" evidence="1">
    <location>
        <begin position="237"/>
        <end position="248"/>
    </location>
</feature>
<dbReference type="AlphaFoldDB" id="A0A1H2A2D2"/>
<dbReference type="NCBIfam" id="TIGR02522">
    <property type="entry name" value="pilus_cpaD"/>
    <property type="match status" value="1"/>
</dbReference>
<accession>A0A1H2A2D2</accession>